<protein>
    <submittedName>
        <fullName evidence="1">Uncharacterized protein</fullName>
    </submittedName>
</protein>
<name>A0AAV1XBB0_LUPLU</name>
<evidence type="ECO:0000313" key="2">
    <source>
        <dbReference type="Proteomes" id="UP001497480"/>
    </source>
</evidence>
<evidence type="ECO:0000313" key="1">
    <source>
        <dbReference type="EMBL" id="CAL0318891.1"/>
    </source>
</evidence>
<dbReference type="SUPFAM" id="SSF52047">
    <property type="entry name" value="RNI-like"/>
    <property type="match status" value="1"/>
</dbReference>
<gene>
    <name evidence="1" type="ORF">LLUT_LOCUS19951</name>
</gene>
<reference evidence="1 2" key="1">
    <citation type="submission" date="2024-03" db="EMBL/GenBank/DDBJ databases">
        <authorList>
            <person name="Martinez-Hernandez J."/>
        </authorList>
    </citation>
    <scope>NUCLEOTIDE SEQUENCE [LARGE SCALE GENOMIC DNA]</scope>
</reference>
<dbReference type="InterPro" id="IPR032675">
    <property type="entry name" value="LRR_dom_sf"/>
</dbReference>
<dbReference type="PANTHER" id="PTHR16083:SF65">
    <property type="entry name" value="DISEASE RESISTANCE PROTEIN RPP8-LIKE"/>
    <property type="match status" value="1"/>
</dbReference>
<sequence>MEMCSLKYLDLDNCSKLRRLPDFDGKTECVSEMYLRNCTNLLSIPNTISNLKTLKILNISGCSKVDRLPNNINENKDLEDLDMSYTSIREVDSCLFQLENLKRLLFGGCCGPIFKSQGKLLTPLWKCWRKSIANLPKLRLLLFDGNMYGSRTLLPTHVRIYPQDASVDASVVNGPKLWKLFRSYCNEDENFEESLINNGIR</sequence>
<proteinExistence type="predicted"/>
<dbReference type="Gene3D" id="3.80.10.10">
    <property type="entry name" value="Ribonuclease Inhibitor"/>
    <property type="match status" value="2"/>
</dbReference>
<keyword evidence="2" id="KW-1185">Reference proteome</keyword>
<organism evidence="1 2">
    <name type="scientific">Lupinus luteus</name>
    <name type="common">European yellow lupine</name>
    <dbReference type="NCBI Taxonomy" id="3873"/>
    <lineage>
        <taxon>Eukaryota</taxon>
        <taxon>Viridiplantae</taxon>
        <taxon>Streptophyta</taxon>
        <taxon>Embryophyta</taxon>
        <taxon>Tracheophyta</taxon>
        <taxon>Spermatophyta</taxon>
        <taxon>Magnoliopsida</taxon>
        <taxon>eudicotyledons</taxon>
        <taxon>Gunneridae</taxon>
        <taxon>Pentapetalae</taxon>
        <taxon>rosids</taxon>
        <taxon>fabids</taxon>
        <taxon>Fabales</taxon>
        <taxon>Fabaceae</taxon>
        <taxon>Papilionoideae</taxon>
        <taxon>50 kb inversion clade</taxon>
        <taxon>genistoids sensu lato</taxon>
        <taxon>core genistoids</taxon>
        <taxon>Genisteae</taxon>
        <taxon>Lupinus</taxon>
    </lineage>
</organism>
<comment type="caution">
    <text evidence="1">The sequence shown here is derived from an EMBL/GenBank/DDBJ whole genome shotgun (WGS) entry which is preliminary data.</text>
</comment>
<dbReference type="AlphaFoldDB" id="A0AAV1XBB0"/>
<accession>A0AAV1XBB0</accession>
<dbReference type="Proteomes" id="UP001497480">
    <property type="component" value="Unassembled WGS sequence"/>
</dbReference>
<dbReference type="EMBL" id="CAXHTB010000013">
    <property type="protein sequence ID" value="CAL0318891.1"/>
    <property type="molecule type" value="Genomic_DNA"/>
</dbReference>
<dbReference type="PANTHER" id="PTHR16083">
    <property type="entry name" value="LEUCINE RICH REPEAT CONTAINING PROTEIN"/>
    <property type="match status" value="1"/>
</dbReference>